<dbReference type="Pfam" id="PF04389">
    <property type="entry name" value="Peptidase_M28"/>
    <property type="match status" value="1"/>
</dbReference>
<keyword evidence="7" id="KW-0325">Glycoprotein</keyword>
<evidence type="ECO:0000259" key="10">
    <source>
        <dbReference type="Pfam" id="PF04389"/>
    </source>
</evidence>
<dbReference type="Proteomes" id="UP001165363">
    <property type="component" value="Unassembled WGS sequence"/>
</dbReference>
<dbReference type="RefSeq" id="WP_249846666.1">
    <property type="nucleotide sequence ID" value="NZ_JAMGBD010000001.1"/>
</dbReference>
<feature type="transmembrane region" description="Helical" evidence="9">
    <location>
        <begin position="386"/>
        <end position="407"/>
    </location>
</feature>
<evidence type="ECO:0000256" key="5">
    <source>
        <dbReference type="ARBA" id="ARBA00022554"/>
    </source>
</evidence>
<evidence type="ECO:0000313" key="11">
    <source>
        <dbReference type="EMBL" id="MCL6682713.1"/>
    </source>
</evidence>
<evidence type="ECO:0000256" key="9">
    <source>
        <dbReference type="SAM" id="Phobius"/>
    </source>
</evidence>
<feature type="transmembrane region" description="Helical" evidence="9">
    <location>
        <begin position="442"/>
        <end position="458"/>
    </location>
</feature>
<feature type="transmembrane region" description="Helical" evidence="9">
    <location>
        <begin position="465"/>
        <end position="486"/>
    </location>
</feature>
<name>A0ABT0RJB0_9SPHN</name>
<evidence type="ECO:0000256" key="1">
    <source>
        <dbReference type="ARBA" id="ARBA00003273"/>
    </source>
</evidence>
<keyword evidence="5" id="KW-0926">Vacuole</keyword>
<evidence type="ECO:0000256" key="6">
    <source>
        <dbReference type="ARBA" id="ARBA00022989"/>
    </source>
</evidence>
<dbReference type="EMBL" id="JAMGBD010000001">
    <property type="protein sequence ID" value="MCL6682713.1"/>
    <property type="molecule type" value="Genomic_DNA"/>
</dbReference>
<evidence type="ECO:0000256" key="7">
    <source>
        <dbReference type="ARBA" id="ARBA00023180"/>
    </source>
</evidence>
<dbReference type="PANTHER" id="PTHR12147:SF58">
    <property type="entry name" value="VACUOLAR MEMBRANE PROTEASE"/>
    <property type="match status" value="1"/>
</dbReference>
<keyword evidence="9" id="KW-0812">Transmembrane</keyword>
<dbReference type="Gene3D" id="3.40.630.10">
    <property type="entry name" value="Zn peptidases"/>
    <property type="match status" value="1"/>
</dbReference>
<evidence type="ECO:0000256" key="4">
    <source>
        <dbReference type="ARBA" id="ARBA00017435"/>
    </source>
</evidence>
<proteinExistence type="inferred from homology"/>
<organism evidence="11 12">
    <name type="scientific">Sphingomonas alba</name>
    <dbReference type="NCBI Taxonomy" id="2908208"/>
    <lineage>
        <taxon>Bacteria</taxon>
        <taxon>Pseudomonadati</taxon>
        <taxon>Pseudomonadota</taxon>
        <taxon>Alphaproteobacteria</taxon>
        <taxon>Sphingomonadales</taxon>
        <taxon>Sphingomonadaceae</taxon>
        <taxon>Sphingomonas</taxon>
    </lineage>
</organism>
<gene>
    <name evidence="11" type="ORF">LZ536_02200</name>
</gene>
<feature type="transmembrane region" description="Helical" evidence="9">
    <location>
        <begin position="492"/>
        <end position="512"/>
    </location>
</feature>
<accession>A0ABT0RJB0</accession>
<dbReference type="PANTHER" id="PTHR12147">
    <property type="entry name" value="METALLOPEPTIDASE M28 FAMILY MEMBER"/>
    <property type="match status" value="1"/>
</dbReference>
<evidence type="ECO:0000256" key="2">
    <source>
        <dbReference type="ARBA" id="ARBA00004128"/>
    </source>
</evidence>
<feature type="transmembrane region" description="Helical" evidence="9">
    <location>
        <begin position="320"/>
        <end position="346"/>
    </location>
</feature>
<comment type="subcellular location">
    <subcellularLocation>
        <location evidence="2">Vacuole membrane</location>
        <topology evidence="2">Multi-pass membrane protein</topology>
    </subcellularLocation>
</comment>
<keyword evidence="12" id="KW-1185">Reference proteome</keyword>
<reference evidence="11" key="1">
    <citation type="submission" date="2022-05" db="EMBL/GenBank/DDBJ databases">
        <authorList>
            <person name="Jo J.-H."/>
            <person name="Im W.-T."/>
        </authorList>
    </citation>
    <scope>NUCLEOTIDE SEQUENCE</scope>
    <source>
        <strain evidence="11">SE158</strain>
    </source>
</reference>
<feature type="transmembrane region" description="Helical" evidence="9">
    <location>
        <begin position="524"/>
        <end position="541"/>
    </location>
</feature>
<comment type="function">
    <text evidence="1">May be involved in vacuolar sorting and osmoregulation.</text>
</comment>
<dbReference type="InterPro" id="IPR045175">
    <property type="entry name" value="M28_fam"/>
</dbReference>
<comment type="caution">
    <text evidence="11">The sequence shown here is derived from an EMBL/GenBank/DDBJ whole genome shotgun (WGS) entry which is preliminary data.</text>
</comment>
<dbReference type="InterPro" id="IPR007484">
    <property type="entry name" value="Peptidase_M28"/>
</dbReference>
<feature type="transmembrane region" description="Helical" evidence="9">
    <location>
        <begin position="419"/>
        <end position="436"/>
    </location>
</feature>
<evidence type="ECO:0000313" key="12">
    <source>
        <dbReference type="Proteomes" id="UP001165363"/>
    </source>
</evidence>
<dbReference type="SUPFAM" id="SSF53187">
    <property type="entry name" value="Zn-dependent exopeptidases"/>
    <property type="match status" value="1"/>
</dbReference>
<feature type="transmembrane region" description="Helical" evidence="9">
    <location>
        <begin position="358"/>
        <end position="380"/>
    </location>
</feature>
<evidence type="ECO:0000256" key="8">
    <source>
        <dbReference type="ARBA" id="ARBA00031512"/>
    </source>
</evidence>
<protein>
    <recommendedName>
        <fullName evidence="4">Vacuolar membrane protease</fullName>
    </recommendedName>
    <alternativeName>
        <fullName evidence="8">FXNA-related family protease 1</fullName>
    </alternativeName>
</protein>
<sequence>MATVARGWRLAAACFLLLAVLALKGVLIQPPAVPEHVSASEFDTGRAFARLKRILGDQRPHSVDTAADDAVRDRLMAEISAIGLKPEVHEAMDCSGFPKSRTVSCSRVRNVIAVIPGGNSPALLLNAHYDSTPTGPAAADDGIGVATLLEIAAHLRSEKLARPVILLFNEGEEYGLNGAAAFAESDPLAKSVGKLINIEARGVGGPAFMFETSEPNAVPISQFKAATARPFANSISTDFAKLIPNSTDVVKFKPQGWEFLSYAIIGNETRYHSPGDNLGALSQASLYHMGSAVLAASRELAGADAPPSDGRSLFMDVGGWSLVTLSILAGAILLALLAFCAAVLVIRRRAWRPTLGMAIAVVSGTVAAGAVSIVLGFIRAGDYWRAYPWVTTLAVAATVLAVQAWLVARWADHHDRSQMRLAAWAVVILFGVVASIALPGAIIFFVIGPTLALIGVAVRPRSQGWCRGLSWLGAGIQLVILTELIAQIELTLIDGPVAAVAPLVALAALPILAEVGRGQSRRGVGLVALAALGLWIGAMLMPRASAERPLAFTLDHVQDERTGKAVWAAATKQAPMPEGFARFGPWKPGPLPYNKRVRWQAAAPRLDGPRGALTVIGEAADEHGRLVRVQLDRGGADGILLRFDEKTPVLAMGLPHRLQMIDKHADKGPSFIRCSGRSCDGLKVDLLFGEAMPVTAMLVVQRFAPPAQAAALLALRRKTAQSQYSPDSQVHIQAVKL</sequence>
<keyword evidence="9" id="KW-0472">Membrane</keyword>
<feature type="domain" description="Peptidase M28" evidence="10">
    <location>
        <begin position="110"/>
        <end position="295"/>
    </location>
</feature>
<keyword evidence="6 9" id="KW-1133">Transmembrane helix</keyword>
<evidence type="ECO:0000256" key="3">
    <source>
        <dbReference type="ARBA" id="ARBA00010918"/>
    </source>
</evidence>
<comment type="similarity">
    <text evidence="3">Belongs to the peptidase M28 family.</text>
</comment>